<comment type="similarity">
    <text evidence="1 4">Belongs to the bacterial ribosomal protein bL36 family.</text>
</comment>
<evidence type="ECO:0000313" key="6">
    <source>
        <dbReference type="Proteomes" id="UP000612055"/>
    </source>
</evidence>
<evidence type="ECO:0000256" key="3">
    <source>
        <dbReference type="ARBA" id="ARBA00023274"/>
    </source>
</evidence>
<dbReference type="GO" id="GO:0003735">
    <property type="term" value="F:structural constituent of ribosome"/>
    <property type="evidence" value="ECO:0007669"/>
    <property type="project" value="InterPro"/>
</dbReference>
<evidence type="ECO:0000256" key="2">
    <source>
        <dbReference type="ARBA" id="ARBA00022980"/>
    </source>
</evidence>
<organism evidence="5 6">
    <name type="scientific">Edaphochlamys debaryana</name>
    <dbReference type="NCBI Taxonomy" id="47281"/>
    <lineage>
        <taxon>Eukaryota</taxon>
        <taxon>Viridiplantae</taxon>
        <taxon>Chlorophyta</taxon>
        <taxon>core chlorophytes</taxon>
        <taxon>Chlorophyceae</taxon>
        <taxon>CS clade</taxon>
        <taxon>Chlamydomonadales</taxon>
        <taxon>Chlamydomonadales incertae sedis</taxon>
        <taxon>Edaphochlamys</taxon>
    </lineage>
</organism>
<dbReference type="OrthoDB" id="10265903at2759"/>
<evidence type="ECO:0000313" key="5">
    <source>
        <dbReference type="EMBL" id="KAG2490122.1"/>
    </source>
</evidence>
<comment type="caution">
    <text evidence="5">The sequence shown here is derived from an EMBL/GenBank/DDBJ whole genome shotgun (WGS) entry which is preliminary data.</text>
</comment>
<evidence type="ECO:0000256" key="4">
    <source>
        <dbReference type="RuleBase" id="RU000570"/>
    </source>
</evidence>
<dbReference type="EMBL" id="JAEHOE010000065">
    <property type="protein sequence ID" value="KAG2490122.1"/>
    <property type="molecule type" value="Genomic_DNA"/>
</dbReference>
<keyword evidence="2 4" id="KW-0689">Ribosomal protein</keyword>
<dbReference type="NCBIfam" id="TIGR01022">
    <property type="entry name" value="rpmJ_bact"/>
    <property type="match status" value="1"/>
</dbReference>
<dbReference type="PANTHER" id="PTHR18804:SF16">
    <property type="entry name" value="RIBOSOMAL PROTEIN"/>
    <property type="match status" value="1"/>
</dbReference>
<protein>
    <recommendedName>
        <fullName evidence="4">Ribosomal protein</fullName>
    </recommendedName>
</protein>
<proteinExistence type="inferred from homology"/>
<gene>
    <name evidence="5" type="ORF">HYH03_011428</name>
</gene>
<dbReference type="SUPFAM" id="SSF57840">
    <property type="entry name" value="Ribosomal protein L36"/>
    <property type="match status" value="1"/>
</dbReference>
<dbReference type="AlphaFoldDB" id="A0A836BVK1"/>
<dbReference type="Proteomes" id="UP000612055">
    <property type="component" value="Unassembled WGS sequence"/>
</dbReference>
<dbReference type="GO" id="GO:0006412">
    <property type="term" value="P:translation"/>
    <property type="evidence" value="ECO:0007669"/>
    <property type="project" value="InterPro"/>
</dbReference>
<dbReference type="GO" id="GO:1990904">
    <property type="term" value="C:ribonucleoprotein complex"/>
    <property type="evidence" value="ECO:0007669"/>
    <property type="project" value="UniProtKB-KW"/>
</dbReference>
<dbReference type="PANTHER" id="PTHR18804">
    <property type="entry name" value="RIBOSOMAL PROTEIN"/>
    <property type="match status" value="1"/>
</dbReference>
<dbReference type="InterPro" id="IPR052010">
    <property type="entry name" value="Ribosomal_LSU_bL36"/>
</dbReference>
<dbReference type="InterPro" id="IPR000473">
    <property type="entry name" value="Ribosomal_bL36"/>
</dbReference>
<dbReference type="GO" id="GO:0005840">
    <property type="term" value="C:ribosome"/>
    <property type="evidence" value="ECO:0007669"/>
    <property type="project" value="UniProtKB-KW"/>
</dbReference>
<name>A0A836BVK1_9CHLO</name>
<dbReference type="InterPro" id="IPR035977">
    <property type="entry name" value="Ribosomal_bL36_sp"/>
</dbReference>
<keyword evidence="6" id="KW-1185">Reference proteome</keyword>
<accession>A0A836BVK1</accession>
<evidence type="ECO:0000256" key="1">
    <source>
        <dbReference type="ARBA" id="ARBA00007645"/>
    </source>
</evidence>
<dbReference type="Pfam" id="PF00444">
    <property type="entry name" value="Ribosomal_L36"/>
    <property type="match status" value="1"/>
</dbReference>
<keyword evidence="3 4" id="KW-0687">Ribonucleoprotein</keyword>
<reference evidence="5" key="1">
    <citation type="journal article" date="2020" name="bioRxiv">
        <title>Comparative genomics of Chlamydomonas.</title>
        <authorList>
            <person name="Craig R.J."/>
            <person name="Hasan A.R."/>
            <person name="Ness R.W."/>
            <person name="Keightley P.D."/>
        </authorList>
    </citation>
    <scope>NUCLEOTIDE SEQUENCE</scope>
    <source>
        <strain evidence="5">CCAP 11/70</strain>
    </source>
</reference>
<sequence length="116" mass="12833">MKVRGKVKLLCEFCKKVVVRLNRDQHHIYIVCTKNPRHKQRTKFLSLTTQAASHCCPEHGHGAGEAGAHAMPCLPETPFGGAHQHMQSALGRGLLGARHTSVLGESYWRAALQEGR</sequence>